<evidence type="ECO:0000256" key="1">
    <source>
        <dbReference type="SAM" id="Phobius"/>
    </source>
</evidence>
<dbReference type="RefSeq" id="WP_019749787.1">
    <property type="nucleotide sequence ID" value="NZ_AP018734.1"/>
</dbReference>
<evidence type="ECO:0000313" key="2">
    <source>
        <dbReference type="EMBL" id="MBH5141138.1"/>
    </source>
</evidence>
<sequence>MVIHTLQTGIDILAQIDLTPEAPPKSEGFLRLGRWLLWGVVLAGVCALVYAGGKFGWEKYSGGQLESPKIVVGALIGGVIATSAGTIMNTVVLS</sequence>
<keyword evidence="1" id="KW-0812">Transmembrane</keyword>
<accession>A0A8I1D659</accession>
<keyword evidence="1" id="KW-0472">Membrane</keyword>
<organism evidence="2 3">
    <name type="scientific">Rhodococcus erythropolis</name>
    <name type="common">Arthrobacter picolinophilus</name>
    <dbReference type="NCBI Taxonomy" id="1833"/>
    <lineage>
        <taxon>Bacteria</taxon>
        <taxon>Bacillati</taxon>
        <taxon>Actinomycetota</taxon>
        <taxon>Actinomycetes</taxon>
        <taxon>Mycobacteriales</taxon>
        <taxon>Nocardiaceae</taxon>
        <taxon>Rhodococcus</taxon>
        <taxon>Rhodococcus erythropolis group</taxon>
    </lineage>
</organism>
<proteinExistence type="predicted"/>
<dbReference type="EMBL" id="JAECSB010000010">
    <property type="protein sequence ID" value="MBH5141138.1"/>
    <property type="molecule type" value="Genomic_DNA"/>
</dbReference>
<dbReference type="AlphaFoldDB" id="A0A8I1D659"/>
<evidence type="ECO:0000313" key="3">
    <source>
        <dbReference type="Proteomes" id="UP000627573"/>
    </source>
</evidence>
<keyword evidence="1" id="KW-1133">Transmembrane helix</keyword>
<keyword evidence="3" id="KW-1185">Reference proteome</keyword>
<comment type="caution">
    <text evidence="2">The sequence shown here is derived from an EMBL/GenBank/DDBJ whole genome shotgun (WGS) entry which is preliminary data.</text>
</comment>
<protein>
    <submittedName>
        <fullName evidence="2">Uncharacterized protein</fullName>
    </submittedName>
</protein>
<name>A0A8I1D659_RHOER</name>
<gene>
    <name evidence="2" type="ORF">I3517_00710</name>
</gene>
<feature type="transmembrane region" description="Helical" evidence="1">
    <location>
        <begin position="35"/>
        <end position="52"/>
    </location>
</feature>
<dbReference type="GeneID" id="57489192"/>
<dbReference type="Proteomes" id="UP000627573">
    <property type="component" value="Unassembled WGS sequence"/>
</dbReference>
<reference evidence="2 3" key="1">
    <citation type="submission" date="2020-12" db="EMBL/GenBank/DDBJ databases">
        <title>Draft genome sequence of furan degrading bacterial strain FUR100.</title>
        <authorList>
            <person name="Woiski C."/>
        </authorList>
    </citation>
    <scope>NUCLEOTIDE SEQUENCE [LARGE SCALE GENOMIC DNA]</scope>
    <source>
        <strain evidence="2 3">FUR100</strain>
    </source>
</reference>
<feature type="transmembrane region" description="Helical" evidence="1">
    <location>
        <begin position="72"/>
        <end position="93"/>
    </location>
</feature>